<accession>A0A2H0VAJ1</accession>
<organism evidence="2 3">
    <name type="scientific">Candidatus Doudnabacteria bacterium CG10_big_fil_rev_8_21_14_0_10_42_18</name>
    <dbReference type="NCBI Taxonomy" id="1974552"/>
    <lineage>
        <taxon>Bacteria</taxon>
        <taxon>Candidatus Doudnaibacteriota</taxon>
    </lineage>
</organism>
<name>A0A2H0VAJ1_9BACT</name>
<feature type="transmembrane region" description="Helical" evidence="1">
    <location>
        <begin position="12"/>
        <end position="39"/>
    </location>
</feature>
<reference evidence="3" key="1">
    <citation type="submission" date="2017-09" db="EMBL/GenBank/DDBJ databases">
        <title>Depth-based differentiation of microbial function through sediment-hosted aquifers and enrichment of novel symbionts in the deep terrestrial subsurface.</title>
        <authorList>
            <person name="Probst A.J."/>
            <person name="Ladd B."/>
            <person name="Jarett J.K."/>
            <person name="Geller-Mcgrath D.E."/>
            <person name="Sieber C.M.K."/>
            <person name="Emerson J.B."/>
            <person name="Anantharaman K."/>
            <person name="Thomas B.C."/>
            <person name="Malmstrom R."/>
            <person name="Stieglmeier M."/>
            <person name="Klingl A."/>
            <person name="Woyke T."/>
            <person name="Ryan C.M."/>
            <person name="Banfield J.F."/>
        </authorList>
    </citation>
    <scope>NUCLEOTIDE SEQUENCE [LARGE SCALE GENOMIC DNA]</scope>
</reference>
<dbReference type="InterPro" id="IPR036388">
    <property type="entry name" value="WH-like_DNA-bd_sf"/>
</dbReference>
<dbReference type="Proteomes" id="UP000230922">
    <property type="component" value="Unassembled WGS sequence"/>
</dbReference>
<evidence type="ECO:0000313" key="3">
    <source>
        <dbReference type="Proteomes" id="UP000230922"/>
    </source>
</evidence>
<dbReference type="Gene3D" id="1.10.10.10">
    <property type="entry name" value="Winged helix-like DNA-binding domain superfamily/Winged helix DNA-binding domain"/>
    <property type="match status" value="1"/>
</dbReference>
<keyword evidence="1" id="KW-1133">Transmembrane helix</keyword>
<dbReference type="SUPFAM" id="SSF46785">
    <property type="entry name" value="Winged helix' DNA-binding domain"/>
    <property type="match status" value="1"/>
</dbReference>
<gene>
    <name evidence="2" type="ORF">COT92_02865</name>
</gene>
<sequence length="135" mass="15064">MVNERLGKVEIVAAIVLLLLAWYGQSLALIVAVVFFLALGAYNIKGSWSFFGISKEDDMTGDPLNPDQIAKRRENLDKIMKLAGERAKIYNSDVEKGLGVSDATATRYLSYLVDLGKLVRVGERGRQVYYQMTSR</sequence>
<dbReference type="InterPro" id="IPR036390">
    <property type="entry name" value="WH_DNA-bd_sf"/>
</dbReference>
<dbReference type="AlphaFoldDB" id="A0A2H0VAJ1"/>
<protein>
    <submittedName>
        <fullName evidence="2">Uncharacterized protein</fullName>
    </submittedName>
</protein>
<proteinExistence type="predicted"/>
<comment type="caution">
    <text evidence="2">The sequence shown here is derived from an EMBL/GenBank/DDBJ whole genome shotgun (WGS) entry which is preliminary data.</text>
</comment>
<dbReference type="EMBL" id="PFAK01000046">
    <property type="protein sequence ID" value="PIR96122.1"/>
    <property type="molecule type" value="Genomic_DNA"/>
</dbReference>
<keyword evidence="1" id="KW-0812">Transmembrane</keyword>
<evidence type="ECO:0000313" key="2">
    <source>
        <dbReference type="EMBL" id="PIR96122.1"/>
    </source>
</evidence>
<evidence type="ECO:0000256" key="1">
    <source>
        <dbReference type="SAM" id="Phobius"/>
    </source>
</evidence>
<keyword evidence="1" id="KW-0472">Membrane</keyword>